<proteinExistence type="predicted"/>
<dbReference type="AlphaFoldDB" id="Q94229"/>
<dbReference type="Proteomes" id="UP000001940">
    <property type="component" value="Chromosome IV"/>
</dbReference>
<dbReference type="STRING" id="6239.F45E4.6.1"/>
<dbReference type="EMBL" id="BX284604">
    <property type="protein sequence ID" value="CCD63790.2"/>
    <property type="molecule type" value="Genomic_DNA"/>
</dbReference>
<keyword evidence="2" id="KW-0812">Transmembrane</keyword>
<dbReference type="WormBase" id="F45E4.6">
    <property type="protein sequence ID" value="CE49482"/>
    <property type="gene ID" value="WBGene00018471"/>
</dbReference>
<dbReference type="KEGG" id="cel:CELE_F45E4.6"/>
<reference evidence="5 6" key="1">
    <citation type="journal article" date="1998" name="Science">
        <title>Genome sequence of the nematode C. elegans: a platform for investigating biology.</title>
        <authorList>
            <consortium name="The C. elegans sequencing consortium"/>
            <person name="Sulson J.E."/>
            <person name="Waterston R."/>
        </authorList>
    </citation>
    <scope>NUCLEOTIDE SEQUENCE [LARGE SCALE GENOMIC DNA]</scope>
    <source>
        <strain evidence="5 6">Bristol N2</strain>
    </source>
</reference>
<feature type="domain" description="EGF-like" evidence="4">
    <location>
        <begin position="172"/>
        <end position="183"/>
    </location>
</feature>
<dbReference type="InParanoid" id="Q94229"/>
<feature type="compositionally biased region" description="Low complexity" evidence="1">
    <location>
        <begin position="307"/>
        <end position="334"/>
    </location>
</feature>
<feature type="signal peptide" evidence="3">
    <location>
        <begin position="1"/>
        <end position="22"/>
    </location>
</feature>
<evidence type="ECO:0000313" key="6">
    <source>
        <dbReference type="Proteomes" id="UP000001940"/>
    </source>
</evidence>
<dbReference type="PaxDb" id="6239-F45E4.6"/>
<dbReference type="PROSITE" id="PS00022">
    <property type="entry name" value="EGF_1"/>
    <property type="match status" value="1"/>
</dbReference>
<gene>
    <name evidence="5" type="ORF">CELE_F45E4.6</name>
    <name evidence="5 7" type="ORF">F45E4.6</name>
</gene>
<evidence type="ECO:0000256" key="2">
    <source>
        <dbReference type="SAM" id="Phobius"/>
    </source>
</evidence>
<keyword evidence="6" id="KW-1185">Reference proteome</keyword>
<dbReference type="Bgee" id="WBGene00018471">
    <property type="expression patterns" value="Expressed in embryo and 2 other cell types or tissues"/>
</dbReference>
<name>Q94229_CAEEL</name>
<evidence type="ECO:0000256" key="3">
    <source>
        <dbReference type="SAM" id="SignalP"/>
    </source>
</evidence>
<feature type="region of interest" description="Disordered" evidence="1">
    <location>
        <begin position="302"/>
        <end position="344"/>
    </location>
</feature>
<dbReference type="SUPFAM" id="SSF57196">
    <property type="entry name" value="EGF/Laminin"/>
    <property type="match status" value="1"/>
</dbReference>
<keyword evidence="3" id="KW-0732">Signal</keyword>
<dbReference type="GeneID" id="185797"/>
<keyword evidence="2" id="KW-0472">Membrane</keyword>
<feature type="chain" id="PRO_5004319443" evidence="3">
    <location>
        <begin position="23"/>
        <end position="344"/>
    </location>
</feature>
<dbReference type="HOGENOM" id="CLU_056815_0_0_1"/>
<dbReference type="CTD" id="185797"/>
<dbReference type="UCSC" id="F45E4.6">
    <property type="organism name" value="c. elegans"/>
</dbReference>
<accession>Q94229</accession>
<dbReference type="RefSeq" id="NP_501240.4">
    <property type="nucleotide sequence ID" value="NM_068839.4"/>
</dbReference>
<evidence type="ECO:0000313" key="7">
    <source>
        <dbReference type="WormBase" id="F45E4.6"/>
    </source>
</evidence>
<feature type="transmembrane region" description="Helical" evidence="2">
    <location>
        <begin position="191"/>
        <end position="218"/>
    </location>
</feature>
<protein>
    <submittedName>
        <fullName evidence="5">EGF-like domain-containing protein</fullName>
    </submittedName>
</protein>
<evidence type="ECO:0000256" key="1">
    <source>
        <dbReference type="SAM" id="MobiDB-lite"/>
    </source>
</evidence>
<dbReference type="AGR" id="WB:WBGene00018471"/>
<dbReference type="OrthoDB" id="5871203at2759"/>
<organism evidence="5 6">
    <name type="scientific">Caenorhabditis elegans</name>
    <dbReference type="NCBI Taxonomy" id="6239"/>
    <lineage>
        <taxon>Eukaryota</taxon>
        <taxon>Metazoa</taxon>
        <taxon>Ecdysozoa</taxon>
        <taxon>Nematoda</taxon>
        <taxon>Chromadorea</taxon>
        <taxon>Rhabditida</taxon>
        <taxon>Rhabditina</taxon>
        <taxon>Rhabditomorpha</taxon>
        <taxon>Rhabditoidea</taxon>
        <taxon>Rhabditidae</taxon>
        <taxon>Peloderinae</taxon>
        <taxon>Caenorhabditis</taxon>
    </lineage>
</organism>
<evidence type="ECO:0000313" key="5">
    <source>
        <dbReference type="EMBL" id="CCD63790.2"/>
    </source>
</evidence>
<dbReference type="InterPro" id="IPR000742">
    <property type="entry name" value="EGF"/>
</dbReference>
<dbReference type="FunCoup" id="Q94229">
    <property type="interactions" value="132"/>
</dbReference>
<dbReference type="OMA" id="VECLCFK"/>
<sequence length="344" mass="39414">MKLTRKFTIHLQLFIYANLVNCFSIDSPEKIALEPNTLIVRDTQEYWALGWPTSISCDSKSKLEDINSGEGQKMYWKIRYPDSKGEETLDQDDKANYDYMNNLLQIKNVSRNFNNTVFECVIERPGNITMISRHRVQIQDCIFRSPPDTTAYNLHNPCAYGKCMVEWGRVECLCFRQYGGIHCDGPKWGNWYLNLFPFVLASFVIGLFIIFFCITCIYQDDRKQEKLMEISQVVGHSDRIDFTLYDLYPFVGKLGGCIYTEADAVDDKKYERVRKTITDFLQRGEDEEKDEQIGVTTVGTTMEIPPKTTTRTTTTTAKTTTKASKSSKTVGTTKRASGMTTVGM</sequence>
<keyword evidence="2" id="KW-1133">Transmembrane helix</keyword>
<evidence type="ECO:0000259" key="4">
    <source>
        <dbReference type="PROSITE" id="PS00022"/>
    </source>
</evidence>